<reference evidence="7 8" key="1">
    <citation type="submission" date="2020-08" db="EMBL/GenBank/DDBJ databases">
        <title>Genomic Encyclopedia of Type Strains, Phase IV (KMG-IV): sequencing the most valuable type-strain genomes for metagenomic binning, comparative biology and taxonomic classification.</title>
        <authorList>
            <person name="Goeker M."/>
        </authorList>
    </citation>
    <scope>NUCLEOTIDE SEQUENCE [LARGE SCALE GENOMIC DNA]</scope>
    <source>
        <strain evidence="7 8">DSM 24661</strain>
    </source>
</reference>
<keyword evidence="1 5" id="KW-0132">Cell division</keyword>
<feature type="region of interest" description="Disordered" evidence="6">
    <location>
        <begin position="1"/>
        <end position="20"/>
    </location>
</feature>
<dbReference type="RefSeq" id="WP_183862933.1">
    <property type="nucleotide sequence ID" value="NZ_JACHFH010000039.1"/>
</dbReference>
<sequence length="153" mass="16955">MSFFNKVGSKMGLTDNNNQSAEQNYSNEQMEDYDTDENMQDNVVNFQTAINSNAGPQKRQMKVIIIEPTSFDDAQQIADHIKAHKPVVLNFENTDDETAKRIIDFVSGTTYALAGDLKKVGASIFLCAPNNVNVSFSDLGKSNIANGDKLPWE</sequence>
<dbReference type="EMBL" id="JACHFH010000039">
    <property type="protein sequence ID" value="MBB5337252.1"/>
    <property type="molecule type" value="Genomic_DNA"/>
</dbReference>
<evidence type="ECO:0000256" key="4">
    <source>
        <dbReference type="ARBA" id="ARBA00044936"/>
    </source>
</evidence>
<comment type="function">
    <text evidence="4 5">Cell division protein that is part of the divisome complex and is recruited early to the Z-ring. Probably stimulates Z-ring formation, perhaps through the cross-linking of FtsZ protofilaments. Its function overlaps with FtsA.</text>
</comment>
<keyword evidence="3 5" id="KW-0131">Cell cycle</keyword>
<dbReference type="Pfam" id="PF04472">
    <property type="entry name" value="SepF"/>
    <property type="match status" value="1"/>
</dbReference>
<keyword evidence="8" id="KW-1185">Reference proteome</keyword>
<dbReference type="AlphaFoldDB" id="A0A840USY4"/>
<keyword evidence="5" id="KW-0963">Cytoplasm</keyword>
<comment type="subcellular location">
    <subcellularLocation>
        <location evidence="5">Cytoplasm</location>
    </subcellularLocation>
    <text evidence="5">Localizes to the division site, in a FtsZ-dependent manner.</text>
</comment>
<dbReference type="InterPro" id="IPR023052">
    <property type="entry name" value="Cell_div_SepF"/>
</dbReference>
<organism evidence="7 8">
    <name type="scientific">Pectinatus brassicae</name>
    <dbReference type="NCBI Taxonomy" id="862415"/>
    <lineage>
        <taxon>Bacteria</taxon>
        <taxon>Bacillati</taxon>
        <taxon>Bacillota</taxon>
        <taxon>Negativicutes</taxon>
        <taxon>Selenomonadales</taxon>
        <taxon>Selenomonadaceae</taxon>
        <taxon>Pectinatus</taxon>
    </lineage>
</organism>
<evidence type="ECO:0000256" key="1">
    <source>
        <dbReference type="ARBA" id="ARBA00022618"/>
    </source>
</evidence>
<dbReference type="Proteomes" id="UP000559117">
    <property type="component" value="Unassembled WGS sequence"/>
</dbReference>
<comment type="subunit">
    <text evidence="5">Homodimer. Interacts with FtsZ.</text>
</comment>
<comment type="similarity">
    <text evidence="5">Belongs to the SepF family.</text>
</comment>
<evidence type="ECO:0000256" key="3">
    <source>
        <dbReference type="ARBA" id="ARBA00023306"/>
    </source>
</evidence>
<dbReference type="GO" id="GO:0005737">
    <property type="term" value="C:cytoplasm"/>
    <property type="evidence" value="ECO:0007669"/>
    <property type="project" value="UniProtKB-SubCell"/>
</dbReference>
<dbReference type="GO" id="GO:0043093">
    <property type="term" value="P:FtsZ-dependent cytokinesis"/>
    <property type="evidence" value="ECO:0007669"/>
    <property type="project" value="UniProtKB-UniRule"/>
</dbReference>
<dbReference type="InterPro" id="IPR038594">
    <property type="entry name" value="SepF-like_sf"/>
</dbReference>
<gene>
    <name evidence="5" type="primary">sepF</name>
    <name evidence="7" type="ORF">HNR32_002411</name>
</gene>
<evidence type="ECO:0000313" key="8">
    <source>
        <dbReference type="Proteomes" id="UP000559117"/>
    </source>
</evidence>
<dbReference type="GO" id="GO:0000917">
    <property type="term" value="P:division septum assembly"/>
    <property type="evidence" value="ECO:0007669"/>
    <property type="project" value="UniProtKB-KW"/>
</dbReference>
<dbReference type="PANTHER" id="PTHR35798:SF1">
    <property type="entry name" value="CELL DIVISION PROTEIN SEPF"/>
    <property type="match status" value="1"/>
</dbReference>
<dbReference type="Gene3D" id="3.30.110.150">
    <property type="entry name" value="SepF-like protein"/>
    <property type="match status" value="1"/>
</dbReference>
<evidence type="ECO:0000256" key="2">
    <source>
        <dbReference type="ARBA" id="ARBA00023210"/>
    </source>
</evidence>
<accession>A0A840USY4</accession>
<evidence type="ECO:0000256" key="6">
    <source>
        <dbReference type="SAM" id="MobiDB-lite"/>
    </source>
</evidence>
<comment type="caution">
    <text evidence="7">The sequence shown here is derived from an EMBL/GenBank/DDBJ whole genome shotgun (WGS) entry which is preliminary data.</text>
</comment>
<evidence type="ECO:0000256" key="5">
    <source>
        <dbReference type="HAMAP-Rule" id="MF_01197"/>
    </source>
</evidence>
<protein>
    <recommendedName>
        <fullName evidence="5">Cell division protein SepF</fullName>
    </recommendedName>
</protein>
<evidence type="ECO:0000313" key="7">
    <source>
        <dbReference type="EMBL" id="MBB5337252.1"/>
    </source>
</evidence>
<dbReference type="PANTHER" id="PTHR35798">
    <property type="entry name" value="CELL DIVISION PROTEIN SEPF"/>
    <property type="match status" value="1"/>
</dbReference>
<name>A0A840USY4_9FIRM</name>
<dbReference type="InterPro" id="IPR007561">
    <property type="entry name" value="Cell_div_SepF/SepF-rel"/>
</dbReference>
<dbReference type="HAMAP" id="MF_01197">
    <property type="entry name" value="SepF"/>
    <property type="match status" value="1"/>
</dbReference>
<proteinExistence type="inferred from homology"/>
<keyword evidence="2 5" id="KW-0717">Septation</keyword>